<comment type="catalytic activity">
    <reaction evidence="4">
        <text>N-terminal L-aspartyl-[protein] + L-leucyl-tRNA(Leu) = N-terminal L-leucyl-L-aspartyl-[protein] + tRNA(Leu) + H(+)</text>
        <dbReference type="Rhea" id="RHEA:50420"/>
        <dbReference type="Rhea" id="RHEA-COMP:9613"/>
        <dbReference type="Rhea" id="RHEA-COMP:9622"/>
        <dbReference type="Rhea" id="RHEA-COMP:12669"/>
        <dbReference type="Rhea" id="RHEA-COMP:12674"/>
        <dbReference type="ChEBI" id="CHEBI:15378"/>
        <dbReference type="ChEBI" id="CHEBI:64720"/>
        <dbReference type="ChEBI" id="CHEBI:78442"/>
        <dbReference type="ChEBI" id="CHEBI:78494"/>
        <dbReference type="ChEBI" id="CHEBI:133042"/>
        <dbReference type="EC" id="2.3.2.29"/>
    </reaction>
</comment>
<dbReference type="PIRSF" id="PIRSF037208">
    <property type="entry name" value="ATE_pro_prd"/>
    <property type="match status" value="1"/>
</dbReference>
<gene>
    <name evidence="4" type="primary">bpt</name>
    <name evidence="7" type="ORF">RM573_00465</name>
</gene>
<dbReference type="EC" id="2.3.2.29" evidence="4"/>
<dbReference type="Pfam" id="PF04376">
    <property type="entry name" value="ATE_N"/>
    <property type="match status" value="1"/>
</dbReference>
<protein>
    <recommendedName>
        <fullName evidence="4">Aspartate/glutamate leucyltransferase</fullName>
        <ecNumber evidence="4">2.3.2.29</ecNumber>
    </recommendedName>
</protein>
<evidence type="ECO:0000259" key="5">
    <source>
        <dbReference type="Pfam" id="PF04376"/>
    </source>
</evidence>
<feature type="domain" description="N-end rule aminoacyl transferase C-terminal" evidence="6">
    <location>
        <begin position="103"/>
        <end position="223"/>
    </location>
</feature>
<dbReference type="GO" id="GO:0004057">
    <property type="term" value="F:arginyl-tRNA--protein transferase activity"/>
    <property type="evidence" value="ECO:0007669"/>
    <property type="project" value="UniProtKB-EC"/>
</dbReference>
<evidence type="ECO:0000313" key="8">
    <source>
        <dbReference type="Proteomes" id="UP001266357"/>
    </source>
</evidence>
<dbReference type="NCBIfam" id="NF002342">
    <property type="entry name" value="PRK01305.1-3"/>
    <property type="match status" value="1"/>
</dbReference>
<evidence type="ECO:0000256" key="1">
    <source>
        <dbReference type="ARBA" id="ARBA00022490"/>
    </source>
</evidence>
<dbReference type="HAMAP" id="MF_00689">
    <property type="entry name" value="Bpt"/>
    <property type="match status" value="1"/>
</dbReference>
<dbReference type="InterPro" id="IPR017138">
    <property type="entry name" value="Asp_Glu_LeuTrfase"/>
</dbReference>
<sequence length="233" mass="27619">MNENYQLGISQTFPCSYLPDQQERLLIAVDERLQDAEHYGWLMSQGFRRSGDQIYRPHCINCRACQSLRVLAHEYVPTKSQKRLLKKNGTYTIKVNDELQENYYPLYKNYINEIHKDGAMYPANYAQYQSFLSGKLTQQLFLEIWHDERLISVAVTDILSHALSAVYTFYHPDYRKNGIGAFSIIQQILLADKLNKKYLYLGYQIDDCQKMNYKNRYYPHQLLKENSWKTINK</sequence>
<keyword evidence="3 4" id="KW-0012">Acyltransferase</keyword>
<comment type="subcellular location">
    <subcellularLocation>
        <location evidence="4">Cytoplasm</location>
    </subcellularLocation>
</comment>
<name>A0ABU2ZVV2_9GAMM</name>
<dbReference type="PANTHER" id="PTHR21367">
    <property type="entry name" value="ARGININE-TRNA-PROTEIN TRANSFERASE 1"/>
    <property type="match status" value="1"/>
</dbReference>
<proteinExistence type="inferred from homology"/>
<dbReference type="InterPro" id="IPR030700">
    <property type="entry name" value="N-end_Aminoacyl_Trfase"/>
</dbReference>
<feature type="domain" description="N-end aminoacyl transferase N-terminal" evidence="5">
    <location>
        <begin position="14"/>
        <end position="83"/>
    </location>
</feature>
<dbReference type="SUPFAM" id="SSF55729">
    <property type="entry name" value="Acyl-CoA N-acyltransferases (Nat)"/>
    <property type="match status" value="1"/>
</dbReference>
<evidence type="ECO:0000259" key="6">
    <source>
        <dbReference type="Pfam" id="PF04377"/>
    </source>
</evidence>
<accession>A0ABU2ZVV2</accession>
<evidence type="ECO:0000256" key="3">
    <source>
        <dbReference type="ARBA" id="ARBA00023315"/>
    </source>
</evidence>
<dbReference type="InterPro" id="IPR007471">
    <property type="entry name" value="N-end_Aminoacyl_Trfase_N"/>
</dbReference>
<comment type="function">
    <text evidence="4">Functions in the N-end rule pathway of protein degradation where it conjugates Leu from its aminoacyl-tRNA to the N-termini of proteins containing an N-terminal aspartate or glutamate.</text>
</comment>
<dbReference type="NCBIfam" id="NF002346">
    <property type="entry name" value="PRK01305.2-3"/>
    <property type="match status" value="1"/>
</dbReference>
<dbReference type="PANTHER" id="PTHR21367:SF1">
    <property type="entry name" value="ARGINYL-TRNA--PROTEIN TRANSFERASE 1"/>
    <property type="match status" value="1"/>
</dbReference>
<comment type="caution">
    <text evidence="7">The sequence shown here is derived from an EMBL/GenBank/DDBJ whole genome shotgun (WGS) entry which is preliminary data.</text>
</comment>
<dbReference type="EMBL" id="JAVRIF010000001">
    <property type="protein sequence ID" value="MDT0602066.1"/>
    <property type="molecule type" value="Genomic_DNA"/>
</dbReference>
<dbReference type="Pfam" id="PF04377">
    <property type="entry name" value="ATE_C"/>
    <property type="match status" value="1"/>
</dbReference>
<dbReference type="InterPro" id="IPR007472">
    <property type="entry name" value="N-end_Aminoacyl_Trfase_C"/>
</dbReference>
<keyword evidence="1 4" id="KW-0963">Cytoplasm</keyword>
<dbReference type="InterPro" id="IPR016181">
    <property type="entry name" value="Acyl_CoA_acyltransferase"/>
</dbReference>
<keyword evidence="8" id="KW-1185">Reference proteome</keyword>
<evidence type="ECO:0000256" key="2">
    <source>
        <dbReference type="ARBA" id="ARBA00022679"/>
    </source>
</evidence>
<comment type="similarity">
    <text evidence="4">Belongs to the R-transferase family. Bpt subfamily.</text>
</comment>
<evidence type="ECO:0000256" key="4">
    <source>
        <dbReference type="HAMAP-Rule" id="MF_00689"/>
    </source>
</evidence>
<reference evidence="7 8" key="1">
    <citation type="submission" date="2023-09" db="EMBL/GenBank/DDBJ databases">
        <authorList>
            <person name="Rey-Velasco X."/>
        </authorList>
    </citation>
    <scope>NUCLEOTIDE SEQUENCE [LARGE SCALE GENOMIC DNA]</scope>
    <source>
        <strain evidence="7 8">W431</strain>
    </source>
</reference>
<comment type="catalytic activity">
    <reaction evidence="4">
        <text>N-terminal L-glutamyl-[protein] + L-leucyl-tRNA(Leu) = N-terminal L-leucyl-L-glutamyl-[protein] + tRNA(Leu) + H(+)</text>
        <dbReference type="Rhea" id="RHEA:50412"/>
        <dbReference type="Rhea" id="RHEA-COMP:9613"/>
        <dbReference type="Rhea" id="RHEA-COMP:9622"/>
        <dbReference type="Rhea" id="RHEA-COMP:12664"/>
        <dbReference type="Rhea" id="RHEA-COMP:12668"/>
        <dbReference type="ChEBI" id="CHEBI:15378"/>
        <dbReference type="ChEBI" id="CHEBI:64721"/>
        <dbReference type="ChEBI" id="CHEBI:78442"/>
        <dbReference type="ChEBI" id="CHEBI:78494"/>
        <dbReference type="ChEBI" id="CHEBI:133041"/>
        <dbReference type="EC" id="2.3.2.29"/>
    </reaction>
</comment>
<dbReference type="Proteomes" id="UP001266357">
    <property type="component" value="Unassembled WGS sequence"/>
</dbReference>
<dbReference type="RefSeq" id="WP_311575610.1">
    <property type="nucleotide sequence ID" value="NZ_JAVRIF010000001.1"/>
</dbReference>
<keyword evidence="2 4" id="KW-0808">Transferase</keyword>
<dbReference type="NCBIfam" id="NF002345">
    <property type="entry name" value="PRK01305.2-2"/>
    <property type="match status" value="1"/>
</dbReference>
<evidence type="ECO:0000313" key="7">
    <source>
        <dbReference type="EMBL" id="MDT0602066.1"/>
    </source>
</evidence>
<organism evidence="7 8">
    <name type="scientific">Thalassotalea castellviae</name>
    <dbReference type="NCBI Taxonomy" id="3075612"/>
    <lineage>
        <taxon>Bacteria</taxon>
        <taxon>Pseudomonadati</taxon>
        <taxon>Pseudomonadota</taxon>
        <taxon>Gammaproteobacteria</taxon>
        <taxon>Alteromonadales</taxon>
        <taxon>Colwelliaceae</taxon>
        <taxon>Thalassotalea</taxon>
    </lineage>
</organism>